<dbReference type="eggNOG" id="ENOG502ZNUX">
    <property type="taxonomic scope" value="Bacteria"/>
</dbReference>
<proteinExistence type="predicted"/>
<gene>
    <name evidence="2" type="ORF">SAMN02982996_01471</name>
</gene>
<keyword evidence="3" id="KW-1185">Reference proteome</keyword>
<accession>A0A1H4AMF9</accession>
<feature type="signal peptide" evidence="1">
    <location>
        <begin position="1"/>
        <end position="25"/>
    </location>
</feature>
<dbReference type="AlphaFoldDB" id="A0A1H4AMF9"/>
<keyword evidence="1" id="KW-0732">Signal</keyword>
<evidence type="ECO:0000313" key="3">
    <source>
        <dbReference type="Proteomes" id="UP000187280"/>
    </source>
</evidence>
<dbReference type="RefSeq" id="WP_071999732.1">
    <property type="nucleotide sequence ID" value="NZ_FNQS01000004.1"/>
</dbReference>
<dbReference type="Proteomes" id="UP000187280">
    <property type="component" value="Unassembled WGS sequence"/>
</dbReference>
<organism evidence="2 3">
    <name type="scientific">Lonsdalea quercina</name>
    <dbReference type="NCBI Taxonomy" id="71657"/>
    <lineage>
        <taxon>Bacteria</taxon>
        <taxon>Pseudomonadati</taxon>
        <taxon>Pseudomonadota</taxon>
        <taxon>Gammaproteobacteria</taxon>
        <taxon>Enterobacterales</taxon>
        <taxon>Pectobacteriaceae</taxon>
        <taxon>Lonsdalea</taxon>
    </lineage>
</organism>
<name>A0A1H4AMF9_9GAMM</name>
<protein>
    <submittedName>
        <fullName evidence="2">Uncharacterized protein</fullName>
    </submittedName>
</protein>
<sequence>MNKKKTIATVGVVLLLPLMADSARAAAPSSPPIGKICKATTSLIFGRSTQIMKLDAVENGIAYVHYFRPGDRSRWAIKCKLAGNRVLWASNNPDSIGRWRDDPADETITYRIHGDALDISEIYSDGSQERQSYSLSAL</sequence>
<reference evidence="2 3" key="1">
    <citation type="submission" date="2016-10" db="EMBL/GenBank/DDBJ databases">
        <authorList>
            <person name="de Groot N.N."/>
        </authorList>
    </citation>
    <scope>NUCLEOTIDE SEQUENCE [LARGE SCALE GENOMIC DNA]</scope>
    <source>
        <strain evidence="2 3">ATCC 29281</strain>
    </source>
</reference>
<evidence type="ECO:0000256" key="1">
    <source>
        <dbReference type="SAM" id="SignalP"/>
    </source>
</evidence>
<feature type="chain" id="PRO_5010540095" evidence="1">
    <location>
        <begin position="26"/>
        <end position="138"/>
    </location>
</feature>
<dbReference type="EMBL" id="FNQS01000004">
    <property type="protein sequence ID" value="SEA36874.1"/>
    <property type="molecule type" value="Genomic_DNA"/>
</dbReference>
<dbReference type="GeneID" id="97764361"/>
<evidence type="ECO:0000313" key="2">
    <source>
        <dbReference type="EMBL" id="SEA36874.1"/>
    </source>
</evidence>